<feature type="binding site" evidence="8">
    <location>
        <position position="459"/>
    </location>
    <ligand>
        <name>NADP(+)</name>
        <dbReference type="ChEBI" id="CHEBI:58349"/>
    </ligand>
</feature>
<dbReference type="CDD" id="cd00502">
    <property type="entry name" value="DHQase_I"/>
    <property type="match status" value="1"/>
</dbReference>
<evidence type="ECO:0000256" key="1">
    <source>
        <dbReference type="ARBA" id="ARBA00004871"/>
    </source>
</evidence>
<comment type="function">
    <text evidence="8">Involved in the biosynthesis of the chorismate, which leads to the biosynthesis of aromatic amino acids. Catalyzes the reversible NADPH linked reduction of 3-dehydroshikimate (DHSA) to yield shikimate (SA).</text>
</comment>
<comment type="similarity">
    <text evidence="7">Belongs to the type-I 3-dehydroquinase family.</text>
</comment>
<feature type="binding site" evidence="8">
    <location>
        <begin position="351"/>
        <end position="355"/>
    </location>
    <ligand>
        <name>NADP(+)</name>
        <dbReference type="ChEBI" id="CHEBI:58349"/>
    </ligand>
</feature>
<comment type="function">
    <text evidence="7">Involved in the third step of the chorismate pathway, which leads to the biosynthesis of aromatic amino acids. Catalyzes the cis-dehydration of 3-dehydroquinate (DHQ) and introduces the first double bond of the aromatic ring to yield 3-dehydroshikimate.</text>
</comment>
<accession>A0A5C6A220</accession>
<dbReference type="PANTHER" id="PTHR21089:SF1">
    <property type="entry name" value="BIFUNCTIONAL 3-DEHYDROQUINATE DEHYDRATASE_SHIKIMATE DEHYDROGENASE, CHLOROPLASTIC"/>
    <property type="match status" value="1"/>
</dbReference>
<dbReference type="OrthoDB" id="9792692at2"/>
<keyword evidence="4 8" id="KW-0560">Oxidoreductase</keyword>
<dbReference type="InterPro" id="IPR022893">
    <property type="entry name" value="Shikimate_DH_fam"/>
</dbReference>
<dbReference type="SUPFAM" id="SSF53223">
    <property type="entry name" value="Aminoacid dehydrogenase-like, N-terminal domain"/>
    <property type="match status" value="1"/>
</dbReference>
<feature type="binding site" evidence="8">
    <location>
        <position position="466"/>
    </location>
    <ligand>
        <name>shikimate</name>
        <dbReference type="ChEBI" id="CHEBI:36208"/>
    </ligand>
</feature>
<feature type="binding site" evidence="8">
    <location>
        <position position="303"/>
    </location>
    <ligand>
        <name>shikimate</name>
        <dbReference type="ChEBI" id="CHEBI:36208"/>
    </ligand>
</feature>
<dbReference type="SUPFAM" id="SSF51735">
    <property type="entry name" value="NAD(P)-binding Rossmann-fold domains"/>
    <property type="match status" value="1"/>
</dbReference>
<dbReference type="GO" id="GO:0050661">
    <property type="term" value="F:NADP binding"/>
    <property type="evidence" value="ECO:0007669"/>
    <property type="project" value="InterPro"/>
</dbReference>
<dbReference type="Proteomes" id="UP000320176">
    <property type="component" value="Unassembled WGS sequence"/>
</dbReference>
<sequence length="498" mass="56101">MICVTLGCSRHTRMIAEHKNLVEQGAKLVELRLDYIGRAVSLNRLLRQRPGPVVVTVRRRDDGGRWTKSEDERMMLLRNAIVEGVEYVDIEADVASQIPRYGTTKRVISFHRFEDTPDNLEDLHAAMAEEDADIVKIATMANSFSDNVRMIEMVRKAKVPTIGICMGEMGTITRILANRLGSPFTYATFSRDKKIAPGLLNWKDMNGLYDYENINDQTELFGVIADPVAHSYSPIIHNRAFQAEKLNARYLPFRVPRDDLDQFMKCCPKLGINGISVTIPHKERALEYCTQAESSANGIGAINTMVFHDGEALGYNTDYRAAMDCIEELLEIRKEDRKSQPMQGITAMVLGAGGVSRAIAWGLKQRHADVVITSRTEERARVLGSELGCRVVPWEDRHNQRVQLLINGTPVGMHPDVDRSPFNASALNQYMIVFDTVYNPENTMLIKHAKAAQCRIITGVDMFVRQAAYQFKLFTGKDAPTMLMRQTIKQATNPVKIH</sequence>
<feature type="domain" description="SDH C-terminal" evidence="10">
    <location>
        <begin position="459"/>
        <end position="488"/>
    </location>
</feature>
<dbReference type="InterPro" id="IPR046346">
    <property type="entry name" value="Aminoacid_DH-like_N_sf"/>
</dbReference>
<dbReference type="FunFam" id="3.40.50.10860:FF:000016">
    <property type="entry name" value="Shikimate dehydrogenase (NADP(+))"/>
    <property type="match status" value="1"/>
</dbReference>
<keyword evidence="5 7" id="KW-0057">Aromatic amino acid biosynthesis</keyword>
<evidence type="ECO:0000259" key="9">
    <source>
        <dbReference type="Pfam" id="PF08501"/>
    </source>
</evidence>
<dbReference type="GO" id="GO:0009073">
    <property type="term" value="P:aromatic amino acid family biosynthetic process"/>
    <property type="evidence" value="ECO:0007669"/>
    <property type="project" value="UniProtKB-KW"/>
</dbReference>
<dbReference type="GO" id="GO:0008652">
    <property type="term" value="P:amino acid biosynthetic process"/>
    <property type="evidence" value="ECO:0007669"/>
    <property type="project" value="UniProtKB-KW"/>
</dbReference>
<feature type="binding site" evidence="8">
    <location>
        <begin position="231"/>
        <end position="233"/>
    </location>
    <ligand>
        <name>shikimate</name>
        <dbReference type="ChEBI" id="CHEBI:36208"/>
    </ligand>
</feature>
<keyword evidence="2 7" id="KW-0028">Amino-acid biosynthesis</keyword>
<dbReference type="AlphaFoldDB" id="A0A5C6A220"/>
<feature type="binding site" evidence="8">
    <location>
        <position position="318"/>
    </location>
    <ligand>
        <name>shikimate</name>
        <dbReference type="ChEBI" id="CHEBI:36208"/>
    </ligand>
</feature>
<dbReference type="NCBIfam" id="TIGR00507">
    <property type="entry name" value="aroE"/>
    <property type="match status" value="1"/>
</dbReference>
<evidence type="ECO:0000259" key="10">
    <source>
        <dbReference type="Pfam" id="PF18317"/>
    </source>
</evidence>
<organism evidence="11 12">
    <name type="scientific">Stieleria varia</name>
    <dbReference type="NCBI Taxonomy" id="2528005"/>
    <lineage>
        <taxon>Bacteria</taxon>
        <taxon>Pseudomonadati</taxon>
        <taxon>Planctomycetota</taxon>
        <taxon>Planctomycetia</taxon>
        <taxon>Pirellulales</taxon>
        <taxon>Pirellulaceae</taxon>
        <taxon>Stieleria</taxon>
    </lineage>
</organism>
<dbReference type="InterPro" id="IPR041121">
    <property type="entry name" value="SDH_C"/>
</dbReference>
<comment type="catalytic activity">
    <reaction evidence="6 8">
        <text>shikimate + NADP(+) = 3-dehydroshikimate + NADPH + H(+)</text>
        <dbReference type="Rhea" id="RHEA:17737"/>
        <dbReference type="ChEBI" id="CHEBI:15378"/>
        <dbReference type="ChEBI" id="CHEBI:16630"/>
        <dbReference type="ChEBI" id="CHEBI:36208"/>
        <dbReference type="ChEBI" id="CHEBI:57783"/>
        <dbReference type="ChEBI" id="CHEBI:58349"/>
        <dbReference type="EC" id="1.1.1.25"/>
    </reaction>
</comment>
<feature type="domain" description="Shikimate dehydrogenase substrate binding N-terminal" evidence="9">
    <location>
        <begin position="223"/>
        <end position="304"/>
    </location>
</feature>
<dbReference type="HAMAP" id="MF_00214">
    <property type="entry name" value="AroD"/>
    <property type="match status" value="1"/>
</dbReference>
<comment type="caution">
    <text evidence="7">Lacks conserved residue(s) required for the propagation of feature annotation.</text>
</comment>
<evidence type="ECO:0000313" key="11">
    <source>
        <dbReference type="EMBL" id="TWT93278.1"/>
    </source>
</evidence>
<keyword evidence="7" id="KW-0456">Lyase</keyword>
<comment type="caution">
    <text evidence="11">The sequence shown here is derived from an EMBL/GenBank/DDBJ whole genome shotgun (WGS) entry which is preliminary data.</text>
</comment>
<dbReference type="GO" id="GO:0009423">
    <property type="term" value="P:chorismate biosynthetic process"/>
    <property type="evidence" value="ECO:0007669"/>
    <property type="project" value="UniProtKB-UniRule"/>
</dbReference>
<dbReference type="HAMAP" id="MF_00222">
    <property type="entry name" value="Shikimate_DH_AroE"/>
    <property type="match status" value="1"/>
</dbReference>
<feature type="binding site" evidence="7">
    <location>
        <position position="174"/>
    </location>
    <ligand>
        <name>3-dehydroquinate</name>
        <dbReference type="ChEBI" id="CHEBI:32364"/>
    </ligand>
</feature>
<evidence type="ECO:0000256" key="6">
    <source>
        <dbReference type="ARBA" id="ARBA00049442"/>
    </source>
</evidence>
<dbReference type="Pfam" id="PF01487">
    <property type="entry name" value="DHquinase_I"/>
    <property type="match status" value="1"/>
</dbReference>
<dbReference type="CDD" id="cd01065">
    <property type="entry name" value="NAD_bind_Shikimate_DH"/>
    <property type="match status" value="1"/>
</dbReference>
<evidence type="ECO:0000256" key="7">
    <source>
        <dbReference type="HAMAP-Rule" id="MF_00214"/>
    </source>
</evidence>
<dbReference type="GO" id="GO:0003855">
    <property type="term" value="F:3-dehydroquinate dehydratase activity"/>
    <property type="evidence" value="ECO:0007669"/>
    <property type="project" value="UniProtKB-UniRule"/>
</dbReference>
<comment type="subunit">
    <text evidence="7">Homodimer.</text>
</comment>
<name>A0A5C6A220_9BACT</name>
<dbReference type="GO" id="GO:0004764">
    <property type="term" value="F:shikimate 3-dehydrogenase (NADP+) activity"/>
    <property type="evidence" value="ECO:0007669"/>
    <property type="project" value="UniProtKB-UniRule"/>
</dbReference>
<feature type="active site" description="Proton donor/acceptor" evidence="7">
    <location>
        <position position="111"/>
    </location>
</feature>
<dbReference type="Pfam" id="PF08501">
    <property type="entry name" value="Shikimate_dh_N"/>
    <property type="match status" value="1"/>
</dbReference>
<evidence type="ECO:0000256" key="4">
    <source>
        <dbReference type="ARBA" id="ARBA00023002"/>
    </source>
</evidence>
<dbReference type="InterPro" id="IPR013708">
    <property type="entry name" value="Shikimate_DH-bd_N"/>
</dbReference>
<comment type="catalytic activity">
    <reaction evidence="7">
        <text>3-dehydroquinate = 3-dehydroshikimate + H2O</text>
        <dbReference type="Rhea" id="RHEA:21096"/>
        <dbReference type="ChEBI" id="CHEBI:15377"/>
        <dbReference type="ChEBI" id="CHEBI:16630"/>
        <dbReference type="ChEBI" id="CHEBI:32364"/>
        <dbReference type="EC" id="4.2.1.10"/>
    </reaction>
</comment>
<dbReference type="UniPathway" id="UPA00053">
    <property type="reaction ID" value="UER00086"/>
</dbReference>
<feature type="active site" description="Proton acceptor" evidence="8">
    <location>
        <position position="282"/>
    </location>
</feature>
<dbReference type="Gene3D" id="3.40.50.720">
    <property type="entry name" value="NAD(P)-binding Rossmann-like Domain"/>
    <property type="match status" value="1"/>
</dbReference>
<evidence type="ECO:0000256" key="5">
    <source>
        <dbReference type="ARBA" id="ARBA00023141"/>
    </source>
</evidence>
<feature type="binding site" evidence="8">
    <location>
        <position position="436"/>
    </location>
    <ligand>
        <name>NADP(+)</name>
        <dbReference type="ChEBI" id="CHEBI:58349"/>
    </ligand>
</feature>
<comment type="similarity">
    <text evidence="8">Belongs to the shikimate dehydrogenase family.</text>
</comment>
<reference evidence="11 12" key="1">
    <citation type="submission" date="2019-02" db="EMBL/GenBank/DDBJ databases">
        <title>Deep-cultivation of Planctomycetes and their phenomic and genomic characterization uncovers novel biology.</title>
        <authorList>
            <person name="Wiegand S."/>
            <person name="Jogler M."/>
            <person name="Boedeker C."/>
            <person name="Pinto D."/>
            <person name="Vollmers J."/>
            <person name="Rivas-Marin E."/>
            <person name="Kohn T."/>
            <person name="Peeters S.H."/>
            <person name="Heuer A."/>
            <person name="Rast P."/>
            <person name="Oberbeckmann S."/>
            <person name="Bunk B."/>
            <person name="Jeske O."/>
            <person name="Meyerdierks A."/>
            <person name="Storesund J.E."/>
            <person name="Kallscheuer N."/>
            <person name="Luecker S."/>
            <person name="Lage O.M."/>
            <person name="Pohl T."/>
            <person name="Merkel B.J."/>
            <person name="Hornburger P."/>
            <person name="Mueller R.-W."/>
            <person name="Bruemmer F."/>
            <person name="Labrenz M."/>
            <person name="Spormann A.M."/>
            <person name="Op Den Camp H."/>
            <person name="Overmann J."/>
            <person name="Amann R."/>
            <person name="Jetten M.S.M."/>
            <person name="Mascher T."/>
            <person name="Medema M.H."/>
            <person name="Devos D.P."/>
            <person name="Kaster A.-K."/>
            <person name="Ovreas L."/>
            <person name="Rohde M."/>
            <person name="Galperin M.Y."/>
            <person name="Jogler C."/>
        </authorList>
    </citation>
    <scope>NUCLEOTIDE SEQUENCE [LARGE SCALE GENOMIC DNA]</scope>
    <source>
        <strain evidence="11 12">Pla52n</strain>
    </source>
</reference>
<dbReference type="PANTHER" id="PTHR21089">
    <property type="entry name" value="SHIKIMATE DEHYDROGENASE"/>
    <property type="match status" value="1"/>
</dbReference>
<dbReference type="InterPro" id="IPR036291">
    <property type="entry name" value="NAD(P)-bd_dom_sf"/>
</dbReference>
<evidence type="ECO:0000256" key="8">
    <source>
        <dbReference type="HAMAP-Rule" id="MF_00222"/>
    </source>
</evidence>
<dbReference type="GO" id="GO:0019632">
    <property type="term" value="P:shikimate metabolic process"/>
    <property type="evidence" value="ECO:0007669"/>
    <property type="project" value="InterPro"/>
</dbReference>
<comment type="pathway">
    <text evidence="7">Metabolic intermediate biosynthesis; chorismate biosynthesis; chorismate from D-erythrose 4-phosphate and phosphoenolpyruvate: step 3/7.</text>
</comment>
<comment type="pathway">
    <text evidence="1 8">Metabolic intermediate biosynthesis; chorismate biosynthesis; chorismate from D-erythrose 4-phosphate and phosphoenolpyruvate: step 4/7.</text>
</comment>
<dbReference type="Gene3D" id="3.40.50.10860">
    <property type="entry name" value="Leucine Dehydrogenase, chain A, domain 1"/>
    <property type="match status" value="1"/>
</dbReference>
<feature type="binding site" evidence="8">
    <location>
        <position position="278"/>
    </location>
    <ligand>
        <name>shikimate</name>
        <dbReference type="ChEBI" id="CHEBI:36208"/>
    </ligand>
</feature>
<feature type="binding site" evidence="7">
    <location>
        <position position="58"/>
    </location>
    <ligand>
        <name>3-dehydroquinate</name>
        <dbReference type="ChEBI" id="CHEBI:32364"/>
    </ligand>
</feature>
<dbReference type="EC" id="1.1.1.25" evidence="8"/>
<keyword evidence="3 8" id="KW-0521">NADP</keyword>
<dbReference type="Pfam" id="PF18317">
    <property type="entry name" value="SDH_C"/>
    <property type="match status" value="1"/>
</dbReference>
<evidence type="ECO:0000256" key="2">
    <source>
        <dbReference type="ARBA" id="ARBA00022605"/>
    </source>
</evidence>
<feature type="binding site" evidence="8">
    <location>
        <position position="438"/>
    </location>
    <ligand>
        <name>shikimate</name>
        <dbReference type="ChEBI" id="CHEBI:36208"/>
    </ligand>
</feature>
<keyword evidence="7" id="KW-0704">Schiff base</keyword>
<gene>
    <name evidence="8 11" type="primary">aroE</name>
    <name evidence="7" type="synonym">aroD</name>
    <name evidence="11" type="ORF">Pla52n_59380</name>
</gene>
<dbReference type="Gene3D" id="3.20.20.70">
    <property type="entry name" value="Aldolase class I"/>
    <property type="match status" value="1"/>
</dbReference>
<dbReference type="EMBL" id="SJPN01000009">
    <property type="protein sequence ID" value="TWT93278.1"/>
    <property type="molecule type" value="Genomic_DNA"/>
</dbReference>
<feature type="active site" description="Schiff-base intermediate with substrate" evidence="7">
    <location>
        <position position="136"/>
    </location>
</feature>
<keyword evidence="12" id="KW-1185">Reference proteome</keyword>
<dbReference type="RefSeq" id="WP_146522896.1">
    <property type="nucleotide sequence ID" value="NZ_CP151726.1"/>
</dbReference>
<evidence type="ECO:0000313" key="12">
    <source>
        <dbReference type="Proteomes" id="UP000320176"/>
    </source>
</evidence>
<dbReference type="InterPro" id="IPR013785">
    <property type="entry name" value="Aldolase_TIM"/>
</dbReference>
<dbReference type="InterPro" id="IPR011342">
    <property type="entry name" value="Shikimate_DH"/>
</dbReference>
<feature type="binding site" evidence="7">
    <location>
        <begin position="30"/>
        <end position="32"/>
    </location>
    <ligand>
        <name>3-dehydroquinate</name>
        <dbReference type="ChEBI" id="CHEBI:32364"/>
    </ligand>
</feature>
<protein>
    <recommendedName>
        <fullName evidence="7 8">Multifunctional fusion protein</fullName>
    </recommendedName>
    <domain>
        <recommendedName>
            <fullName evidence="7">3-dehydroquinate dehydratase</fullName>
            <shortName evidence="7">3-dehydroquinase</shortName>
            <ecNumber evidence="7">4.2.1.10</ecNumber>
        </recommendedName>
        <alternativeName>
            <fullName evidence="7">Type I DHQase</fullName>
        </alternativeName>
        <alternativeName>
            <fullName evidence="7">Type I dehydroquinase</fullName>
            <shortName evidence="7">DHQ1</shortName>
        </alternativeName>
    </domain>
    <domain>
        <recommendedName>
            <fullName evidence="8">Shikimate dehydrogenase (NADP(+))</fullName>
            <shortName evidence="8">SDH</shortName>
            <ecNumber evidence="8">1.1.1.25</ecNumber>
        </recommendedName>
    </domain>
</protein>
<dbReference type="SUPFAM" id="SSF51569">
    <property type="entry name" value="Aldolase"/>
    <property type="match status" value="1"/>
</dbReference>
<dbReference type="GO" id="GO:0005829">
    <property type="term" value="C:cytosol"/>
    <property type="evidence" value="ECO:0007669"/>
    <property type="project" value="TreeGrafter"/>
</dbReference>
<dbReference type="InterPro" id="IPR001381">
    <property type="entry name" value="DHquinase_I"/>
</dbReference>
<proteinExistence type="inferred from homology"/>
<evidence type="ECO:0000256" key="3">
    <source>
        <dbReference type="ARBA" id="ARBA00022857"/>
    </source>
</evidence>
<dbReference type="EC" id="4.2.1.10" evidence="7"/>